<reference evidence="2 3" key="1">
    <citation type="submission" date="2023-11" db="EMBL/GenBank/DDBJ databases">
        <title>Actinomadura monticuli sp. nov., isolated from volcanic ash.</title>
        <authorList>
            <person name="Lee S.D."/>
            <person name="Yang H."/>
            <person name="Kim I.S."/>
        </authorList>
    </citation>
    <scope>NUCLEOTIDE SEQUENCE [LARGE SCALE GENOMIC DNA]</scope>
    <source>
        <strain evidence="2 3">DLS-62</strain>
    </source>
</reference>
<dbReference type="PROSITE" id="PS51257">
    <property type="entry name" value="PROKAR_LIPOPROTEIN"/>
    <property type="match status" value="1"/>
</dbReference>
<evidence type="ECO:0000313" key="2">
    <source>
        <dbReference type="EMBL" id="MFA1539137.1"/>
    </source>
</evidence>
<accession>A0ABV4Q7I9</accession>
<keyword evidence="1" id="KW-0732">Signal</keyword>
<dbReference type="Proteomes" id="UP001569963">
    <property type="component" value="Unassembled WGS sequence"/>
</dbReference>
<evidence type="ECO:0008006" key="4">
    <source>
        <dbReference type="Google" id="ProtNLM"/>
    </source>
</evidence>
<name>A0ABV4Q7I9_9ACTN</name>
<protein>
    <recommendedName>
        <fullName evidence="4">Lipoprotein</fullName>
    </recommendedName>
</protein>
<sequence length="174" mass="18357">MRRPRWTRALPAVAACAVLAGCGIRPTGIISAGTGPAAQAHADTITVYLVRGHRLLPVTRPGLPGQPNLAIGQLTVPPTGQERAIGLRTEVHGPLDAYKVVNMTGPVGHHPQMVVRSAGRRNVPKNWSRIAKAQIACTAQAIPGIQSVNLLSALNATETSLETLTCDQFADLLE</sequence>
<feature type="signal peptide" evidence="1">
    <location>
        <begin position="1"/>
        <end position="20"/>
    </location>
</feature>
<dbReference type="RefSeq" id="WP_371948805.1">
    <property type="nucleotide sequence ID" value="NZ_JAXCEI010000004.1"/>
</dbReference>
<proteinExistence type="predicted"/>
<evidence type="ECO:0000313" key="3">
    <source>
        <dbReference type="Proteomes" id="UP001569963"/>
    </source>
</evidence>
<keyword evidence="3" id="KW-1185">Reference proteome</keyword>
<evidence type="ECO:0000256" key="1">
    <source>
        <dbReference type="SAM" id="SignalP"/>
    </source>
</evidence>
<gene>
    <name evidence="2" type="ORF">SM611_09360</name>
</gene>
<dbReference type="EMBL" id="JAXCEI010000004">
    <property type="protein sequence ID" value="MFA1539137.1"/>
    <property type="molecule type" value="Genomic_DNA"/>
</dbReference>
<feature type="chain" id="PRO_5046790209" description="Lipoprotein" evidence="1">
    <location>
        <begin position="21"/>
        <end position="174"/>
    </location>
</feature>
<organism evidence="2 3">
    <name type="scientific">Actinomadura monticuli</name>
    <dbReference type="NCBI Taxonomy" id="3097367"/>
    <lineage>
        <taxon>Bacteria</taxon>
        <taxon>Bacillati</taxon>
        <taxon>Actinomycetota</taxon>
        <taxon>Actinomycetes</taxon>
        <taxon>Streptosporangiales</taxon>
        <taxon>Thermomonosporaceae</taxon>
        <taxon>Actinomadura</taxon>
    </lineage>
</organism>
<comment type="caution">
    <text evidence="2">The sequence shown here is derived from an EMBL/GenBank/DDBJ whole genome shotgun (WGS) entry which is preliminary data.</text>
</comment>